<keyword evidence="1" id="KW-0472">Membrane</keyword>
<comment type="caution">
    <text evidence="2">The sequence shown here is derived from an EMBL/GenBank/DDBJ whole genome shotgun (WGS) entry which is preliminary data.</text>
</comment>
<dbReference type="EMBL" id="BAABRI010000005">
    <property type="protein sequence ID" value="GAA5481869.1"/>
    <property type="molecule type" value="Genomic_DNA"/>
</dbReference>
<evidence type="ECO:0000313" key="3">
    <source>
        <dbReference type="Proteomes" id="UP001476282"/>
    </source>
</evidence>
<proteinExistence type="predicted"/>
<dbReference type="Proteomes" id="UP001476282">
    <property type="component" value="Unassembled WGS sequence"/>
</dbReference>
<evidence type="ECO:0000313" key="2">
    <source>
        <dbReference type="EMBL" id="GAA5481869.1"/>
    </source>
</evidence>
<feature type="transmembrane region" description="Helical" evidence="1">
    <location>
        <begin position="12"/>
        <end position="34"/>
    </location>
</feature>
<organism evidence="2 3">
    <name type="scientific">Haloferula sargassicola</name>
    <dbReference type="NCBI Taxonomy" id="490096"/>
    <lineage>
        <taxon>Bacteria</taxon>
        <taxon>Pseudomonadati</taxon>
        <taxon>Verrucomicrobiota</taxon>
        <taxon>Verrucomicrobiia</taxon>
        <taxon>Verrucomicrobiales</taxon>
        <taxon>Verrucomicrobiaceae</taxon>
        <taxon>Haloferula</taxon>
    </lineage>
</organism>
<accession>A0ABP9UKN3</accession>
<keyword evidence="1" id="KW-0812">Transmembrane</keyword>
<keyword evidence="1" id="KW-1133">Transmembrane helix</keyword>
<sequence>MSDSARSPLSGCAILIAAVCTLLFLIGFSMWVPFRQAAAIEKFTRADPAPVPAAELSETEGRELDARLASFREAVEGGEQAASLELDVNDLNDAIARYPQFKELRGTFHVKEIRDDEMLIDICYQLNGRPRLAKEGEDGPIAADPRYLVGTMHVTPLLSKREVALHVKALDVPGAEVDEGFMGHFSTLRILERYLKDPAIGPVMARLTQARLQDGKLLLARNPGEPVPDVVTDQQFRKGGSRIVIFIGGALLVFLLLAGTLLFLGYRAQLKKIQEEERTNAPSTDV</sequence>
<reference evidence="2 3" key="1">
    <citation type="submission" date="2024-02" db="EMBL/GenBank/DDBJ databases">
        <title>Haloferula sargassicola NBRC 104335.</title>
        <authorList>
            <person name="Ichikawa N."/>
            <person name="Katano-Makiyama Y."/>
            <person name="Hidaka K."/>
        </authorList>
    </citation>
    <scope>NUCLEOTIDE SEQUENCE [LARGE SCALE GENOMIC DNA]</scope>
    <source>
        <strain evidence="2 3">NBRC 104335</strain>
    </source>
</reference>
<evidence type="ECO:0000256" key="1">
    <source>
        <dbReference type="SAM" id="Phobius"/>
    </source>
</evidence>
<dbReference type="RefSeq" id="WP_353566017.1">
    <property type="nucleotide sequence ID" value="NZ_BAABRI010000005.1"/>
</dbReference>
<feature type="transmembrane region" description="Helical" evidence="1">
    <location>
        <begin position="243"/>
        <end position="264"/>
    </location>
</feature>
<name>A0ABP9UKN3_9BACT</name>
<protein>
    <submittedName>
        <fullName evidence="2">Uncharacterized protein</fullName>
    </submittedName>
</protein>
<gene>
    <name evidence="2" type="ORF">Hsar01_01081</name>
</gene>
<keyword evidence="3" id="KW-1185">Reference proteome</keyword>